<reference evidence="1 2" key="1">
    <citation type="submission" date="2019-03" db="EMBL/GenBank/DDBJ databases">
        <title>Genomic Encyclopedia of Type Strains, Phase IV (KMG-IV): sequencing the most valuable type-strain genomes for metagenomic binning, comparative biology and taxonomic classification.</title>
        <authorList>
            <person name="Goeker M."/>
        </authorList>
    </citation>
    <scope>NUCLEOTIDE SEQUENCE [LARGE SCALE GENOMIC DNA]</scope>
    <source>
        <strain evidence="1 2">DSM 11603</strain>
    </source>
</reference>
<keyword evidence="2" id="KW-1185">Reference proteome</keyword>
<protein>
    <submittedName>
        <fullName evidence="1">Uncharacterized protein</fullName>
    </submittedName>
</protein>
<dbReference type="EMBL" id="SNZF01000003">
    <property type="protein sequence ID" value="TDR37099.1"/>
    <property type="molecule type" value="Genomic_DNA"/>
</dbReference>
<dbReference type="Proteomes" id="UP000294958">
    <property type="component" value="Unassembled WGS sequence"/>
</dbReference>
<gene>
    <name evidence="1" type="ORF">DES43_10324</name>
</gene>
<proteinExistence type="predicted"/>
<comment type="caution">
    <text evidence="1">The sequence shown here is derived from an EMBL/GenBank/DDBJ whole genome shotgun (WGS) entry which is preliminary data.</text>
</comment>
<accession>A0A4R6YJA7</accession>
<organism evidence="1 2">
    <name type="scientific">Aquamicrobium defluvii</name>
    <dbReference type="NCBI Taxonomy" id="69279"/>
    <lineage>
        <taxon>Bacteria</taxon>
        <taxon>Pseudomonadati</taxon>
        <taxon>Pseudomonadota</taxon>
        <taxon>Alphaproteobacteria</taxon>
        <taxon>Hyphomicrobiales</taxon>
        <taxon>Phyllobacteriaceae</taxon>
        <taxon>Aquamicrobium</taxon>
    </lineage>
</organism>
<evidence type="ECO:0000313" key="1">
    <source>
        <dbReference type="EMBL" id="TDR37099.1"/>
    </source>
</evidence>
<name>A0A4R6YJA7_9HYPH</name>
<sequence length="107" mass="12080">MLRVLPWLYWGPVLPALFFLIHPRFEPPSRQIGPDKARMVNGKFPRPAKTWRLCNTPFGYQPQRLQRVAFLVERGGPMGNVGFEGEARCASFSVVGMGQGTLSFSKE</sequence>
<evidence type="ECO:0000313" key="2">
    <source>
        <dbReference type="Proteomes" id="UP000294958"/>
    </source>
</evidence>
<dbReference type="AlphaFoldDB" id="A0A4R6YJA7"/>